<dbReference type="Gene3D" id="1.10.1070.20">
    <property type="match status" value="1"/>
</dbReference>
<dbReference type="GO" id="GO:0004674">
    <property type="term" value="F:protein serine/threonine kinase activity"/>
    <property type="evidence" value="ECO:0007669"/>
    <property type="project" value="TreeGrafter"/>
</dbReference>
<dbReference type="PANTHER" id="PTHR37419">
    <property type="entry name" value="SERINE/THREONINE-PROTEIN KINASE TOXIN HIPA"/>
    <property type="match status" value="1"/>
</dbReference>
<dbReference type="Pfam" id="PF07804">
    <property type="entry name" value="HipA_C"/>
    <property type="match status" value="1"/>
</dbReference>
<dbReference type="STRING" id="158190.SpiGrapes_0982"/>
<keyword evidence="6" id="KW-1185">Reference proteome</keyword>
<dbReference type="GO" id="GO:0005829">
    <property type="term" value="C:cytosol"/>
    <property type="evidence" value="ECO:0007669"/>
    <property type="project" value="TreeGrafter"/>
</dbReference>
<dbReference type="KEGG" id="sgp:SpiGrapes_0982"/>
<feature type="domain" description="HipA-like C-terminal" evidence="4">
    <location>
        <begin position="56"/>
        <end position="281"/>
    </location>
</feature>
<keyword evidence="2" id="KW-0808">Transferase</keyword>
<proteinExistence type="inferred from homology"/>
<gene>
    <name evidence="5" type="ordered locus">SpiGrapes_0982</name>
</gene>
<dbReference type="InterPro" id="IPR052028">
    <property type="entry name" value="HipA_Ser/Thr_kinase"/>
</dbReference>
<comment type="similarity">
    <text evidence="1">Belongs to the HipA Ser/Thr kinase family.</text>
</comment>
<keyword evidence="3" id="KW-0418">Kinase</keyword>
<evidence type="ECO:0000313" key="6">
    <source>
        <dbReference type="Proteomes" id="UP000005632"/>
    </source>
</evidence>
<evidence type="ECO:0000256" key="3">
    <source>
        <dbReference type="ARBA" id="ARBA00022777"/>
    </source>
</evidence>
<dbReference type="AlphaFoldDB" id="G8QRF4"/>
<organism evidence="5 6">
    <name type="scientific">Sphaerochaeta pleomorpha (strain ATCC BAA-1885 / DSM 22778 / Grapes)</name>
    <dbReference type="NCBI Taxonomy" id="158190"/>
    <lineage>
        <taxon>Bacteria</taxon>
        <taxon>Pseudomonadati</taxon>
        <taxon>Spirochaetota</taxon>
        <taxon>Spirochaetia</taxon>
        <taxon>Spirochaetales</taxon>
        <taxon>Sphaerochaetaceae</taxon>
        <taxon>Sphaerochaeta</taxon>
    </lineage>
</organism>
<dbReference type="OrthoDB" id="9805913at2"/>
<dbReference type="eggNOG" id="COG3550">
    <property type="taxonomic scope" value="Bacteria"/>
</dbReference>
<evidence type="ECO:0000256" key="1">
    <source>
        <dbReference type="ARBA" id="ARBA00010164"/>
    </source>
</evidence>
<sequence>MQRCLYCGKPLEVDTSNQWHGACSNKFFGTKNIPELELSETMIEDLAKKSTGMGITVPGAQKKLSLHLLDGKRGNPSRLTLVGVPAGYILKPNSVDFKELPQAEDLVMRMADVAGIQTVPHAMMRLSDGSLAYITKRIDRRVIQGKIHRIPMEDFCQLSSRLTEDKYKGSYEQCAKIVSRWSYRPNLDLANLYYLLIFCFMTGNSDMHLKNFSLIAEDFEKYVLSPFYDLLPVQLIMSSDKEETALTLGEKKAHLNRLDFLKLAQNFHLYDKVAVNLINRLLGLENEFIETIETSFASETLKERMRSLLSERLSILGQT</sequence>
<evidence type="ECO:0000313" key="5">
    <source>
        <dbReference type="EMBL" id="AEV28807.1"/>
    </source>
</evidence>
<dbReference type="InterPro" id="IPR012893">
    <property type="entry name" value="HipA-like_C"/>
</dbReference>
<dbReference type="HOGENOM" id="CLU_070311_0_0_12"/>
<dbReference type="Proteomes" id="UP000005632">
    <property type="component" value="Chromosome"/>
</dbReference>
<reference evidence="5 6" key="1">
    <citation type="submission" date="2011-11" db="EMBL/GenBank/DDBJ databases">
        <title>Complete sequence of Spirochaeta sp. grapes.</title>
        <authorList>
            <consortium name="US DOE Joint Genome Institute"/>
            <person name="Lucas S."/>
            <person name="Han J."/>
            <person name="Lapidus A."/>
            <person name="Cheng J.-F."/>
            <person name="Goodwin L."/>
            <person name="Pitluck S."/>
            <person name="Peters L."/>
            <person name="Ovchinnikova G."/>
            <person name="Munk A.C."/>
            <person name="Detter J.C."/>
            <person name="Han C."/>
            <person name="Tapia R."/>
            <person name="Land M."/>
            <person name="Hauser L."/>
            <person name="Kyrpides N."/>
            <person name="Ivanova N."/>
            <person name="Pagani I."/>
            <person name="Ritalahtilisa K."/>
            <person name="Loeffler F."/>
            <person name="Woyke T."/>
        </authorList>
    </citation>
    <scope>NUCLEOTIDE SEQUENCE [LARGE SCALE GENOMIC DNA]</scope>
    <source>
        <strain evidence="6">ATCC BAA-1885 / DSM 22778 / Grapes</strain>
    </source>
</reference>
<protein>
    <submittedName>
        <fullName evidence="5">HipA-like protein</fullName>
    </submittedName>
</protein>
<dbReference type="PANTHER" id="PTHR37419:SF1">
    <property type="entry name" value="SERINE_THREONINE-PROTEIN KINASE TOXIN HIPA"/>
    <property type="match status" value="1"/>
</dbReference>
<evidence type="ECO:0000256" key="2">
    <source>
        <dbReference type="ARBA" id="ARBA00022679"/>
    </source>
</evidence>
<dbReference type="EMBL" id="CP003155">
    <property type="protein sequence ID" value="AEV28807.1"/>
    <property type="molecule type" value="Genomic_DNA"/>
</dbReference>
<accession>G8QRF4</accession>
<name>G8QRF4_SPHPG</name>
<dbReference type="RefSeq" id="WP_014269656.1">
    <property type="nucleotide sequence ID" value="NC_016633.1"/>
</dbReference>
<evidence type="ECO:0000259" key="4">
    <source>
        <dbReference type="Pfam" id="PF07804"/>
    </source>
</evidence>